<dbReference type="Pfam" id="PF01063">
    <property type="entry name" value="Aminotran_4"/>
    <property type="match status" value="1"/>
</dbReference>
<dbReference type="Gene3D" id="3.20.10.10">
    <property type="entry name" value="D-amino Acid Aminotransferase, subunit A, domain 2"/>
    <property type="match status" value="1"/>
</dbReference>
<dbReference type="Gene3D" id="3.30.470.10">
    <property type="match status" value="1"/>
</dbReference>
<evidence type="ECO:0000256" key="2">
    <source>
        <dbReference type="ARBA" id="ARBA00009320"/>
    </source>
</evidence>
<dbReference type="InterPro" id="IPR033939">
    <property type="entry name" value="BCAT_family"/>
</dbReference>
<dbReference type="InterPro" id="IPR043131">
    <property type="entry name" value="BCAT-like_N"/>
</dbReference>
<dbReference type="PANTHER" id="PTHR42825:SF2">
    <property type="entry name" value="BRANCHED-CHAIN-AMINO-ACID AMINOTRANSFERASE 3, CHLOROPLASTIC-RELATED"/>
    <property type="match status" value="1"/>
</dbReference>
<gene>
    <name evidence="8" type="ORF">HDU87_006817</name>
</gene>
<evidence type="ECO:0000256" key="4">
    <source>
        <dbReference type="ARBA" id="ARBA00022679"/>
    </source>
</evidence>
<keyword evidence="3" id="KW-0032">Aminotransferase</keyword>
<keyword evidence="9" id="KW-1185">Reference proteome</keyword>
<dbReference type="SUPFAM" id="SSF56752">
    <property type="entry name" value="D-aminoacid aminotransferase-like PLP-dependent enzymes"/>
    <property type="match status" value="1"/>
</dbReference>
<keyword evidence="5" id="KW-0663">Pyridoxal phosphate</keyword>
<dbReference type="InterPro" id="IPR005786">
    <property type="entry name" value="B_amino_transII"/>
</dbReference>
<dbReference type="CDD" id="cd01557">
    <property type="entry name" value="BCAT_beta_family"/>
    <property type="match status" value="1"/>
</dbReference>
<protein>
    <recommendedName>
        <fullName evidence="10">Branched-chain-amino-acid transaminase</fullName>
    </recommendedName>
</protein>
<dbReference type="PIRSF" id="PIRSF006468">
    <property type="entry name" value="BCAT1"/>
    <property type="match status" value="1"/>
</dbReference>
<dbReference type="NCBIfam" id="TIGR01123">
    <property type="entry name" value="ilvE_II"/>
    <property type="match status" value="1"/>
</dbReference>
<dbReference type="InterPro" id="IPR036038">
    <property type="entry name" value="Aminotransferase-like"/>
</dbReference>
<comment type="cofactor">
    <cofactor evidence="1">
        <name>pyridoxal 5'-phosphate</name>
        <dbReference type="ChEBI" id="CHEBI:597326"/>
    </cofactor>
</comment>
<reference evidence="8" key="1">
    <citation type="submission" date="2020-05" db="EMBL/GenBank/DDBJ databases">
        <title>Phylogenomic resolution of chytrid fungi.</title>
        <authorList>
            <person name="Stajich J.E."/>
            <person name="Amses K."/>
            <person name="Simmons R."/>
            <person name="Seto K."/>
            <person name="Myers J."/>
            <person name="Bonds A."/>
            <person name="Quandt C.A."/>
            <person name="Barry K."/>
            <person name="Liu P."/>
            <person name="Grigoriev I."/>
            <person name="Longcore J.E."/>
            <person name="James T.Y."/>
        </authorList>
    </citation>
    <scope>NUCLEOTIDE SEQUENCE</scope>
    <source>
        <strain evidence="8">JEL0379</strain>
    </source>
</reference>
<evidence type="ECO:0008006" key="10">
    <source>
        <dbReference type="Google" id="ProtNLM"/>
    </source>
</evidence>
<dbReference type="AlphaFoldDB" id="A0AAD5TQK2"/>
<dbReference type="NCBIfam" id="NF009897">
    <property type="entry name" value="PRK13357.1"/>
    <property type="match status" value="1"/>
</dbReference>
<dbReference type="GO" id="GO:0004084">
    <property type="term" value="F:branched-chain-amino-acid transaminase activity"/>
    <property type="evidence" value="ECO:0007669"/>
    <property type="project" value="InterPro"/>
</dbReference>
<organism evidence="8 9">
    <name type="scientific">Geranomyces variabilis</name>
    <dbReference type="NCBI Taxonomy" id="109894"/>
    <lineage>
        <taxon>Eukaryota</taxon>
        <taxon>Fungi</taxon>
        <taxon>Fungi incertae sedis</taxon>
        <taxon>Chytridiomycota</taxon>
        <taxon>Chytridiomycota incertae sedis</taxon>
        <taxon>Chytridiomycetes</taxon>
        <taxon>Spizellomycetales</taxon>
        <taxon>Powellomycetaceae</taxon>
        <taxon>Geranomyces</taxon>
    </lineage>
</organism>
<feature type="modified residue" description="N6-(pyridoxal phosphate)lysine" evidence="6">
    <location>
        <position position="200"/>
    </location>
</feature>
<dbReference type="PANTHER" id="PTHR42825">
    <property type="entry name" value="AMINO ACID AMINOTRANSFERASE"/>
    <property type="match status" value="1"/>
</dbReference>
<dbReference type="FunFam" id="3.30.470.10:FF:000004">
    <property type="entry name" value="Branched-chain-amino-acid aminotransferase"/>
    <property type="match status" value="1"/>
</dbReference>
<dbReference type="GO" id="GO:0009081">
    <property type="term" value="P:branched-chain amino acid metabolic process"/>
    <property type="evidence" value="ECO:0007669"/>
    <property type="project" value="InterPro"/>
</dbReference>
<sequence>MTTNGTSTERFAGRADPAALNFSNLGFSYVKTNGHVKYTWKDGKWDAGVFQPTFDLNLDIAATVLHYGQSCFEGLKAFRMNDGKIRVFRPEVNARRMQRSCRGLCMADPPVDMFLEGVRRAVEANAEYVPPYGSNGSLYIRPFVFGSGAQVGLSPATEYLFMVLVSPVGEYYTGGMGSPTKAVIKHKFDRAAAHGMGKVKAGGNYAPTLLPTLEAKKKGFSVMLFLDAKENKYVDEFATSNFAALTKPDASGKRTYVTPKSSSALASVTNRSLCELAHRRFGWNVERRRVAFDEVRGGAFAEVAACGTAVIITPVSEIHREVASSSSAAIKSVTSRPPLDASTQSPPQDTADPFGFEEEEPADETTYEVAKIAEPGTKFEGFAQLYEAYRALQYGQLDGWEEYGWMWPAEGI</sequence>
<name>A0AAD5TQK2_9FUNG</name>
<evidence type="ECO:0000256" key="1">
    <source>
        <dbReference type="ARBA" id="ARBA00001933"/>
    </source>
</evidence>
<evidence type="ECO:0000256" key="5">
    <source>
        <dbReference type="ARBA" id="ARBA00022898"/>
    </source>
</evidence>
<keyword evidence="4" id="KW-0808">Transferase</keyword>
<dbReference type="EMBL" id="JADGJQ010000006">
    <property type="protein sequence ID" value="KAJ3183497.1"/>
    <property type="molecule type" value="Genomic_DNA"/>
</dbReference>
<dbReference type="InterPro" id="IPR001544">
    <property type="entry name" value="Aminotrans_IV"/>
</dbReference>
<feature type="region of interest" description="Disordered" evidence="7">
    <location>
        <begin position="327"/>
        <end position="364"/>
    </location>
</feature>
<feature type="compositionally biased region" description="Acidic residues" evidence="7">
    <location>
        <begin position="355"/>
        <end position="364"/>
    </location>
</feature>
<evidence type="ECO:0000256" key="3">
    <source>
        <dbReference type="ARBA" id="ARBA00022576"/>
    </source>
</evidence>
<evidence type="ECO:0000313" key="8">
    <source>
        <dbReference type="EMBL" id="KAJ3183497.1"/>
    </source>
</evidence>
<accession>A0AAD5TQK2</accession>
<evidence type="ECO:0000256" key="7">
    <source>
        <dbReference type="SAM" id="MobiDB-lite"/>
    </source>
</evidence>
<comment type="similarity">
    <text evidence="2">Belongs to the class-IV pyridoxal-phosphate-dependent aminotransferase family.</text>
</comment>
<evidence type="ECO:0000313" key="9">
    <source>
        <dbReference type="Proteomes" id="UP001212152"/>
    </source>
</evidence>
<dbReference type="Proteomes" id="UP001212152">
    <property type="component" value="Unassembled WGS sequence"/>
</dbReference>
<proteinExistence type="inferred from homology"/>
<evidence type="ECO:0000256" key="6">
    <source>
        <dbReference type="PIRSR" id="PIRSR006468-1"/>
    </source>
</evidence>
<comment type="caution">
    <text evidence="8">The sequence shown here is derived from an EMBL/GenBank/DDBJ whole genome shotgun (WGS) entry which is preliminary data.</text>
</comment>
<dbReference type="InterPro" id="IPR043132">
    <property type="entry name" value="BCAT-like_C"/>
</dbReference>